<comment type="caution">
    <text evidence="1">The sequence shown here is derived from an EMBL/GenBank/DDBJ whole genome shotgun (WGS) entry which is preliminary data.</text>
</comment>
<name>A0A073K0D4_9BACI</name>
<dbReference type="AlphaFoldDB" id="A0A073K0D4"/>
<accession>A0A073K0D4</accession>
<dbReference type="STRING" id="574376.BAMA_19725"/>
<dbReference type="OrthoDB" id="2374504at2"/>
<proteinExistence type="predicted"/>
<dbReference type="RefSeq" id="WP_034638256.1">
    <property type="nucleotide sequence ID" value="NZ_CBCSJC010000007.1"/>
</dbReference>
<protein>
    <submittedName>
        <fullName evidence="1">Spore coat protein</fullName>
    </submittedName>
</protein>
<dbReference type="Proteomes" id="UP000027822">
    <property type="component" value="Unassembled WGS sequence"/>
</dbReference>
<keyword evidence="1" id="KW-0946">Virion</keyword>
<reference evidence="1 2" key="1">
    <citation type="submission" date="2014-06" db="EMBL/GenBank/DDBJ databases">
        <title>Draft genome sequence of Bacillus manliponensis JCM 15802 (MCCC 1A00708).</title>
        <authorList>
            <person name="Lai Q."/>
            <person name="Liu Y."/>
            <person name="Shao Z."/>
        </authorList>
    </citation>
    <scope>NUCLEOTIDE SEQUENCE [LARGE SCALE GENOMIC DNA]</scope>
    <source>
        <strain evidence="1 2">JCM 15802</strain>
    </source>
</reference>
<dbReference type="eggNOG" id="COG5577">
    <property type="taxonomic scope" value="Bacteria"/>
</dbReference>
<gene>
    <name evidence="1" type="ORF">BAMA_19725</name>
</gene>
<sequence>MKCMEELMNYSYEIIHVIGEYMKEIEEQQLKEIFQEHLPYLLQAYNEQVNFQEGENIQQVVSEYHIVSEFPKADRCRNGDIEIAFAYISYLKRLALVYAQVAVEVANPEFRSFLEKGFLKMNNYAYHVWKYAVKKEYRIDYIQNDERYA</sequence>
<dbReference type="InterPro" id="IPR012851">
    <property type="entry name" value="Spore_coat_CotF-like"/>
</dbReference>
<organism evidence="1 2">
    <name type="scientific">Bacillus manliponensis</name>
    <dbReference type="NCBI Taxonomy" id="574376"/>
    <lineage>
        <taxon>Bacteria</taxon>
        <taxon>Bacillati</taxon>
        <taxon>Bacillota</taxon>
        <taxon>Bacilli</taxon>
        <taxon>Bacillales</taxon>
        <taxon>Bacillaceae</taxon>
        <taxon>Bacillus</taxon>
        <taxon>Bacillus cereus group</taxon>
    </lineage>
</organism>
<dbReference type="Gene3D" id="1.20.1260.10">
    <property type="match status" value="1"/>
</dbReference>
<dbReference type="EMBL" id="JOTN01000005">
    <property type="protein sequence ID" value="KEK19991.1"/>
    <property type="molecule type" value="Genomic_DNA"/>
</dbReference>
<evidence type="ECO:0000313" key="2">
    <source>
        <dbReference type="Proteomes" id="UP000027822"/>
    </source>
</evidence>
<evidence type="ECO:0000313" key="1">
    <source>
        <dbReference type="EMBL" id="KEK19991.1"/>
    </source>
</evidence>
<dbReference type="Pfam" id="PF07875">
    <property type="entry name" value="Coat_F"/>
    <property type="match status" value="1"/>
</dbReference>
<keyword evidence="1" id="KW-0167">Capsid protein</keyword>
<dbReference type="InterPro" id="IPR012347">
    <property type="entry name" value="Ferritin-like"/>
</dbReference>
<keyword evidence="2" id="KW-1185">Reference proteome</keyword>